<comment type="caution">
    <text evidence="5">The sequence shown here is derived from an EMBL/GenBank/DDBJ whole genome shotgun (WGS) entry which is preliminary data.</text>
</comment>
<evidence type="ECO:0000313" key="5">
    <source>
        <dbReference type="EMBL" id="KRV49345.1"/>
    </source>
</evidence>
<accession>A0A0T6LTV3</accession>
<reference evidence="5 6" key="1">
    <citation type="submission" date="2015-10" db="EMBL/GenBank/DDBJ databases">
        <title>Draft genome sequence of pyrrolomycin-producing Streptomyces vitaminophilus.</title>
        <authorList>
            <person name="Graham D.E."/>
            <person name="Mahan K.M."/>
            <person name="Klingeman D.M."/>
            <person name="Hettich R.L."/>
            <person name="Parry R.J."/>
        </authorList>
    </citation>
    <scope>NUCLEOTIDE SEQUENCE [LARGE SCALE GENOMIC DNA]</scope>
    <source>
        <strain evidence="5 6">ATCC 31673</strain>
    </source>
</reference>
<dbReference type="InterPro" id="IPR035994">
    <property type="entry name" value="Nucleoside_phosphorylase_sf"/>
</dbReference>
<dbReference type="PANTHER" id="PTHR43691">
    <property type="entry name" value="URIDINE PHOSPHORYLASE"/>
    <property type="match status" value="1"/>
</dbReference>
<feature type="domain" description="Nucleoside phosphorylase" evidence="4">
    <location>
        <begin position="11"/>
        <end position="187"/>
    </location>
</feature>
<dbReference type="GO" id="GO:0004850">
    <property type="term" value="F:uridine phosphorylase activity"/>
    <property type="evidence" value="ECO:0007669"/>
    <property type="project" value="UniProtKB-EC"/>
</dbReference>
<dbReference type="Gene3D" id="3.40.50.1580">
    <property type="entry name" value="Nucleoside phosphorylase domain"/>
    <property type="match status" value="1"/>
</dbReference>
<dbReference type="GO" id="GO:0005829">
    <property type="term" value="C:cytosol"/>
    <property type="evidence" value="ECO:0007669"/>
    <property type="project" value="TreeGrafter"/>
</dbReference>
<dbReference type="EMBL" id="LLZU01000013">
    <property type="protein sequence ID" value="KRV49345.1"/>
    <property type="molecule type" value="Genomic_DNA"/>
</dbReference>
<keyword evidence="6" id="KW-1185">Reference proteome</keyword>
<gene>
    <name evidence="5" type="ORF">AQ490_03440</name>
</gene>
<sequence length="227" mass="23617">MLSDFSVLGQRREFRIGTGQVAGVPVAVCSTGIGGPSTEIAVVELARLGVHTVLRVGGMGALRDWVRPGSVCAVTHAVPRTGAAAVYARDSEPRTADPEVLDVLRAEATALGTELARITVASSDTYYLGQGRPLPGLEAASAAHLAALRGLDVDGIDMETETVFSVARALGLRAGALLVAHANRATDAWLEDYEPAQLAMLRLAARSAHRLGQPAQVPPARRDGAPA</sequence>
<dbReference type="PANTHER" id="PTHR43691:SF11">
    <property type="entry name" value="FI09636P-RELATED"/>
    <property type="match status" value="1"/>
</dbReference>
<evidence type="ECO:0000313" key="6">
    <source>
        <dbReference type="Proteomes" id="UP000050867"/>
    </source>
</evidence>
<dbReference type="STRING" id="76728.AQ490_03440"/>
<dbReference type="Pfam" id="PF01048">
    <property type="entry name" value="PNP_UDP_1"/>
    <property type="match status" value="1"/>
</dbReference>
<evidence type="ECO:0000259" key="4">
    <source>
        <dbReference type="Pfam" id="PF01048"/>
    </source>
</evidence>
<dbReference type="eggNOG" id="COG2820">
    <property type="taxonomic scope" value="Bacteria"/>
</dbReference>
<name>A0A0T6LTV3_WENVI</name>
<dbReference type="EC" id="2.4.2.3" evidence="1"/>
<evidence type="ECO:0000256" key="3">
    <source>
        <dbReference type="ARBA" id="ARBA00048447"/>
    </source>
</evidence>
<proteinExistence type="predicted"/>
<comment type="catalytic activity">
    <reaction evidence="3">
        <text>uridine + phosphate = alpha-D-ribose 1-phosphate + uracil</text>
        <dbReference type="Rhea" id="RHEA:24388"/>
        <dbReference type="ChEBI" id="CHEBI:16704"/>
        <dbReference type="ChEBI" id="CHEBI:17568"/>
        <dbReference type="ChEBI" id="CHEBI:43474"/>
        <dbReference type="ChEBI" id="CHEBI:57720"/>
        <dbReference type="EC" id="2.4.2.3"/>
    </reaction>
</comment>
<evidence type="ECO:0000256" key="1">
    <source>
        <dbReference type="ARBA" id="ARBA00011888"/>
    </source>
</evidence>
<dbReference type="AlphaFoldDB" id="A0A0T6LTV3"/>
<dbReference type="InterPro" id="IPR000845">
    <property type="entry name" value="Nucleoside_phosphorylase_d"/>
</dbReference>
<dbReference type="SUPFAM" id="SSF53167">
    <property type="entry name" value="Purine and uridine phosphorylases"/>
    <property type="match status" value="1"/>
</dbReference>
<dbReference type="Proteomes" id="UP000050867">
    <property type="component" value="Unassembled WGS sequence"/>
</dbReference>
<evidence type="ECO:0000256" key="2">
    <source>
        <dbReference type="ARBA" id="ARBA00021980"/>
    </source>
</evidence>
<organism evidence="5 6">
    <name type="scientific">Wenjunlia vitaminophila</name>
    <name type="common">Streptomyces vitaminophilus</name>
    <dbReference type="NCBI Taxonomy" id="76728"/>
    <lineage>
        <taxon>Bacteria</taxon>
        <taxon>Bacillati</taxon>
        <taxon>Actinomycetota</taxon>
        <taxon>Actinomycetes</taxon>
        <taxon>Kitasatosporales</taxon>
        <taxon>Streptomycetaceae</taxon>
        <taxon>Wenjunlia</taxon>
    </lineage>
</organism>
<protein>
    <recommendedName>
        <fullName evidence="2">Uridine phosphorylase</fullName>
        <ecNumber evidence="1">2.4.2.3</ecNumber>
    </recommendedName>
</protein>
<dbReference type="GO" id="GO:0009116">
    <property type="term" value="P:nucleoside metabolic process"/>
    <property type="evidence" value="ECO:0007669"/>
    <property type="project" value="InterPro"/>
</dbReference>